<dbReference type="EMBL" id="JBFMKM010000007">
    <property type="protein sequence ID" value="KAL1305385.1"/>
    <property type="molecule type" value="Genomic_DNA"/>
</dbReference>
<evidence type="ECO:0000256" key="2">
    <source>
        <dbReference type="ARBA" id="ARBA00022737"/>
    </source>
</evidence>
<comment type="caution">
    <text evidence="5">The sequence shown here is derived from an EMBL/GenBank/DDBJ whole genome shotgun (WGS) entry which is preliminary data.</text>
</comment>
<dbReference type="InterPro" id="IPR011992">
    <property type="entry name" value="EF-hand-dom_pair"/>
</dbReference>
<feature type="domain" description="EF-hand" evidence="4">
    <location>
        <begin position="44"/>
        <end position="79"/>
    </location>
</feature>
<gene>
    <name evidence="5" type="ORF">AAFC00_002278</name>
</gene>
<evidence type="ECO:0000256" key="1">
    <source>
        <dbReference type="ARBA" id="ARBA00020786"/>
    </source>
</evidence>
<evidence type="ECO:0000313" key="6">
    <source>
        <dbReference type="Proteomes" id="UP001562354"/>
    </source>
</evidence>
<dbReference type="InterPro" id="IPR002048">
    <property type="entry name" value="EF_hand_dom"/>
</dbReference>
<dbReference type="PROSITE" id="PS50222">
    <property type="entry name" value="EF_HAND_2"/>
    <property type="match status" value="4"/>
</dbReference>
<dbReference type="GeneID" id="95975980"/>
<organism evidence="5 6">
    <name type="scientific">Neodothiora populina</name>
    <dbReference type="NCBI Taxonomy" id="2781224"/>
    <lineage>
        <taxon>Eukaryota</taxon>
        <taxon>Fungi</taxon>
        <taxon>Dikarya</taxon>
        <taxon>Ascomycota</taxon>
        <taxon>Pezizomycotina</taxon>
        <taxon>Dothideomycetes</taxon>
        <taxon>Dothideomycetidae</taxon>
        <taxon>Dothideales</taxon>
        <taxon>Dothioraceae</taxon>
        <taxon>Neodothiora</taxon>
    </lineage>
</organism>
<dbReference type="PROSITE" id="PS00018">
    <property type="entry name" value="EF_HAND_1"/>
    <property type="match status" value="4"/>
</dbReference>
<dbReference type="RefSeq" id="XP_069201658.1">
    <property type="nucleotide sequence ID" value="XM_069341572.1"/>
</dbReference>
<evidence type="ECO:0000313" key="5">
    <source>
        <dbReference type="EMBL" id="KAL1305385.1"/>
    </source>
</evidence>
<dbReference type="InterPro" id="IPR050230">
    <property type="entry name" value="CALM/Myosin/TropC-like"/>
</dbReference>
<dbReference type="SUPFAM" id="SSF47473">
    <property type="entry name" value="EF-hand"/>
    <property type="match status" value="1"/>
</dbReference>
<dbReference type="Proteomes" id="UP001562354">
    <property type="component" value="Unassembled WGS sequence"/>
</dbReference>
<dbReference type="Pfam" id="PF13499">
    <property type="entry name" value="EF-hand_7"/>
    <property type="match status" value="2"/>
</dbReference>
<feature type="domain" description="EF-hand" evidence="4">
    <location>
        <begin position="81"/>
        <end position="116"/>
    </location>
</feature>
<dbReference type="PANTHER" id="PTHR23048:SF0">
    <property type="entry name" value="CALMODULIN LIKE 3"/>
    <property type="match status" value="1"/>
</dbReference>
<keyword evidence="6" id="KW-1185">Reference proteome</keyword>
<reference evidence="5 6" key="1">
    <citation type="submission" date="2024-07" db="EMBL/GenBank/DDBJ databases">
        <title>Draft sequence of the Neodothiora populina.</title>
        <authorList>
            <person name="Drown D.D."/>
            <person name="Schuette U.S."/>
            <person name="Buechlein A.B."/>
            <person name="Rusch D.R."/>
            <person name="Winton L.W."/>
            <person name="Adams G.A."/>
        </authorList>
    </citation>
    <scope>NUCLEOTIDE SEQUENCE [LARGE SCALE GENOMIC DNA]</scope>
    <source>
        <strain evidence="5 6">CPC 39397</strain>
    </source>
</reference>
<keyword evidence="3" id="KW-0106">Calcium</keyword>
<protein>
    <recommendedName>
        <fullName evidence="1">Calmodulin</fullName>
    </recommendedName>
</protein>
<dbReference type="Gene3D" id="1.10.238.10">
    <property type="entry name" value="EF-hand"/>
    <property type="match status" value="3"/>
</dbReference>
<keyword evidence="2" id="KW-0677">Repeat</keyword>
<feature type="domain" description="EF-hand" evidence="4">
    <location>
        <begin position="117"/>
        <end position="147"/>
    </location>
</feature>
<feature type="domain" description="EF-hand" evidence="4">
    <location>
        <begin position="8"/>
        <end position="43"/>
    </location>
</feature>
<evidence type="ECO:0000256" key="3">
    <source>
        <dbReference type="ARBA" id="ARBA00022837"/>
    </source>
</evidence>
<dbReference type="InterPro" id="IPR018247">
    <property type="entry name" value="EF_Hand_1_Ca_BS"/>
</dbReference>
<accession>A0ABR3PGX3</accession>
<name>A0ABR3PGX3_9PEZI</name>
<dbReference type="PANTHER" id="PTHR23048">
    <property type="entry name" value="MYOSIN LIGHT CHAIN 1, 3"/>
    <property type="match status" value="1"/>
</dbReference>
<proteinExistence type="predicted"/>
<sequence>MAEQFDEEQMKELKEVFRIFDKDGDGSISVQELGEVMRSLGLNPSDEDLHDIVNEIDVDNTGTIEFEEFFAIMSRKVKKSDTDSELREAFNIFDRDGSGTINAEELRQVMKALGEDLSKTEIDEMIKEADKNGDGSIDYEEFVRILQ</sequence>
<dbReference type="SMART" id="SM00054">
    <property type="entry name" value="EFh"/>
    <property type="match status" value="4"/>
</dbReference>
<evidence type="ECO:0000259" key="4">
    <source>
        <dbReference type="PROSITE" id="PS50222"/>
    </source>
</evidence>